<keyword evidence="1" id="KW-0812">Transmembrane</keyword>
<comment type="caution">
    <text evidence="3">The sequence shown here is derived from an EMBL/GenBank/DDBJ whole genome shotgun (WGS) entry which is preliminary data.</text>
</comment>
<dbReference type="RefSeq" id="WP_182840263.1">
    <property type="nucleotide sequence ID" value="NZ_BAAABQ010000097.1"/>
</dbReference>
<evidence type="ECO:0000259" key="2">
    <source>
        <dbReference type="Pfam" id="PF04892"/>
    </source>
</evidence>
<dbReference type="EMBL" id="JACJID010000008">
    <property type="protein sequence ID" value="MBA8931211.1"/>
    <property type="molecule type" value="Genomic_DNA"/>
</dbReference>
<keyword evidence="1" id="KW-0472">Membrane</keyword>
<organism evidence="3 4">
    <name type="scientific">Kutzneria viridogrisea</name>
    <dbReference type="NCBI Taxonomy" id="47990"/>
    <lineage>
        <taxon>Bacteria</taxon>
        <taxon>Bacillati</taxon>
        <taxon>Actinomycetota</taxon>
        <taxon>Actinomycetes</taxon>
        <taxon>Pseudonocardiales</taxon>
        <taxon>Pseudonocardiaceae</taxon>
        <taxon>Kutzneria</taxon>
    </lineage>
</organism>
<sequence>MGLTKVILAQPGVLAATAVGCVVLGFLALLAALLFGWNKLPAVLAACGLSLALAVTLVRGDFTNATPHLVNPLSVCLRNSFSLKGSWELLNFVMLMPVGFFGVLATRRPILVALGCALVSAAIEVSQAVFELGVCEKQDFLNNSVGAAVAALAGWLLLALFGGRRTDRARRATSSYSLAR</sequence>
<feature type="domain" description="VanZ-like" evidence="2">
    <location>
        <begin position="85"/>
        <end position="156"/>
    </location>
</feature>
<feature type="transmembrane region" description="Helical" evidence="1">
    <location>
        <begin position="12"/>
        <end position="35"/>
    </location>
</feature>
<evidence type="ECO:0000256" key="1">
    <source>
        <dbReference type="SAM" id="Phobius"/>
    </source>
</evidence>
<dbReference type="InterPro" id="IPR006976">
    <property type="entry name" value="VanZ-like"/>
</dbReference>
<feature type="transmembrane region" description="Helical" evidence="1">
    <location>
        <begin position="42"/>
        <end position="60"/>
    </location>
</feature>
<keyword evidence="1" id="KW-1133">Transmembrane helix</keyword>
<gene>
    <name evidence="3" type="ORF">BC739_008458</name>
</gene>
<name>A0ABR6BWC6_9PSEU</name>
<proteinExistence type="predicted"/>
<protein>
    <recommendedName>
        <fullName evidence="2">VanZ-like domain-containing protein</fullName>
    </recommendedName>
</protein>
<dbReference type="Pfam" id="PF04892">
    <property type="entry name" value="VanZ"/>
    <property type="match status" value="1"/>
</dbReference>
<feature type="transmembrane region" description="Helical" evidence="1">
    <location>
        <begin position="140"/>
        <end position="161"/>
    </location>
</feature>
<feature type="transmembrane region" description="Helical" evidence="1">
    <location>
        <begin position="87"/>
        <end position="104"/>
    </location>
</feature>
<evidence type="ECO:0000313" key="3">
    <source>
        <dbReference type="EMBL" id="MBA8931211.1"/>
    </source>
</evidence>
<accession>A0ABR6BWC6</accession>
<keyword evidence="4" id="KW-1185">Reference proteome</keyword>
<dbReference type="Proteomes" id="UP000517916">
    <property type="component" value="Unassembled WGS sequence"/>
</dbReference>
<evidence type="ECO:0000313" key="4">
    <source>
        <dbReference type="Proteomes" id="UP000517916"/>
    </source>
</evidence>
<feature type="transmembrane region" description="Helical" evidence="1">
    <location>
        <begin position="111"/>
        <end position="134"/>
    </location>
</feature>
<dbReference type="PROSITE" id="PS51257">
    <property type="entry name" value="PROKAR_LIPOPROTEIN"/>
    <property type="match status" value="1"/>
</dbReference>
<reference evidence="3 4" key="1">
    <citation type="submission" date="2020-08" db="EMBL/GenBank/DDBJ databases">
        <title>Genomic Encyclopedia of Archaeal and Bacterial Type Strains, Phase II (KMG-II): from individual species to whole genera.</title>
        <authorList>
            <person name="Goeker M."/>
        </authorList>
    </citation>
    <scope>NUCLEOTIDE SEQUENCE [LARGE SCALE GENOMIC DNA]</scope>
    <source>
        <strain evidence="3 4">DSM 43850</strain>
    </source>
</reference>